<dbReference type="InterPro" id="IPR046364">
    <property type="entry name" value="Exo70_C"/>
</dbReference>
<dbReference type="GO" id="GO:0015031">
    <property type="term" value="P:protein transport"/>
    <property type="evidence" value="ECO:0007669"/>
    <property type="project" value="UniProtKB-KW"/>
</dbReference>
<name>X6MFM2_RETFI</name>
<keyword evidence="3 4" id="KW-0268">Exocytosis</keyword>
<keyword evidence="4" id="KW-0653">Protein transport</keyword>
<comment type="caution">
    <text evidence="7">The sequence shown here is derived from an EMBL/GenBank/DDBJ whole genome shotgun (WGS) entry which is preliminary data.</text>
</comment>
<dbReference type="InterPro" id="IPR004140">
    <property type="entry name" value="Exo70"/>
</dbReference>
<dbReference type="AlphaFoldDB" id="X6MFM2"/>
<dbReference type="GO" id="GO:0000145">
    <property type="term" value="C:exocyst"/>
    <property type="evidence" value="ECO:0007669"/>
    <property type="project" value="InterPro"/>
</dbReference>
<comment type="similarity">
    <text evidence="1 4">Belongs to the EXO70 family.</text>
</comment>
<feature type="coiled-coil region" evidence="5">
    <location>
        <begin position="200"/>
        <end position="252"/>
    </location>
</feature>
<dbReference type="PANTHER" id="PTHR12542:SF41">
    <property type="entry name" value="EXOCYST COMPLEX COMPONENT 7"/>
    <property type="match status" value="1"/>
</dbReference>
<evidence type="ECO:0000256" key="3">
    <source>
        <dbReference type="ARBA" id="ARBA00022483"/>
    </source>
</evidence>
<gene>
    <name evidence="7" type="ORF">RFI_25543</name>
</gene>
<comment type="function">
    <text evidence="4">Component of the exocyst complex.</text>
</comment>
<organism evidence="7 8">
    <name type="scientific">Reticulomyxa filosa</name>
    <dbReference type="NCBI Taxonomy" id="46433"/>
    <lineage>
        <taxon>Eukaryota</taxon>
        <taxon>Sar</taxon>
        <taxon>Rhizaria</taxon>
        <taxon>Retaria</taxon>
        <taxon>Foraminifera</taxon>
        <taxon>Monothalamids</taxon>
        <taxon>Reticulomyxidae</taxon>
        <taxon>Reticulomyxa</taxon>
    </lineage>
</organism>
<dbReference type="Pfam" id="PF03081">
    <property type="entry name" value="Exo70_C"/>
    <property type="match status" value="1"/>
</dbReference>
<evidence type="ECO:0000256" key="4">
    <source>
        <dbReference type="RuleBase" id="RU365026"/>
    </source>
</evidence>
<dbReference type="Gene3D" id="1.20.1280.170">
    <property type="entry name" value="Exocyst complex component Exo70"/>
    <property type="match status" value="1"/>
</dbReference>
<evidence type="ECO:0000313" key="8">
    <source>
        <dbReference type="Proteomes" id="UP000023152"/>
    </source>
</evidence>
<keyword evidence="8" id="KW-1185">Reference proteome</keyword>
<evidence type="ECO:0000259" key="6">
    <source>
        <dbReference type="Pfam" id="PF03081"/>
    </source>
</evidence>
<dbReference type="GO" id="GO:0006887">
    <property type="term" value="P:exocytosis"/>
    <property type="evidence" value="ECO:0007669"/>
    <property type="project" value="UniProtKB-KW"/>
</dbReference>
<dbReference type="PANTHER" id="PTHR12542">
    <property type="entry name" value="EXOCYST COMPLEX PROTEIN EXO70"/>
    <property type="match status" value="1"/>
</dbReference>
<keyword evidence="2 4" id="KW-0813">Transport</keyword>
<evidence type="ECO:0000256" key="1">
    <source>
        <dbReference type="ARBA" id="ARBA00006756"/>
    </source>
</evidence>
<protein>
    <recommendedName>
        <fullName evidence="4">Exocyst subunit Exo70 family protein</fullName>
    </recommendedName>
</protein>
<evidence type="ECO:0000313" key="7">
    <source>
        <dbReference type="EMBL" id="ETO11835.1"/>
    </source>
</evidence>
<dbReference type="GO" id="GO:0005546">
    <property type="term" value="F:phosphatidylinositol-4,5-bisphosphate binding"/>
    <property type="evidence" value="ECO:0007669"/>
    <property type="project" value="InterPro"/>
</dbReference>
<dbReference type="Proteomes" id="UP000023152">
    <property type="component" value="Unassembled WGS sequence"/>
</dbReference>
<dbReference type="OrthoDB" id="1922221at2759"/>
<feature type="domain" description="Exocyst complex subunit Exo70 C-terminal" evidence="6">
    <location>
        <begin position="35"/>
        <end position="413"/>
    </location>
</feature>
<dbReference type="InterPro" id="IPR016159">
    <property type="entry name" value="Cullin_repeat-like_dom_sf"/>
</dbReference>
<accession>X6MFM2</accession>
<proteinExistence type="inferred from homology"/>
<dbReference type="EMBL" id="ASPP01021972">
    <property type="protein sequence ID" value="ETO11835.1"/>
    <property type="molecule type" value="Genomic_DNA"/>
</dbReference>
<dbReference type="SUPFAM" id="SSF74788">
    <property type="entry name" value="Cullin repeat-like"/>
    <property type="match status" value="1"/>
</dbReference>
<evidence type="ECO:0000256" key="5">
    <source>
        <dbReference type="SAM" id="Coils"/>
    </source>
</evidence>
<sequence length="418" mass="48711">MALNAKLNTGLERLQLSVEILHHPVIPFVVLGLMFMQMERHLCEKVLRKSNNKSAVGYNVKPTGSSQFDAIVTVCANIANNSGNMTATNVVLIKLDLVRTWHLLTPAFEEAFNTNGKKWEELDELLNENNSKKKKTNRRIPPMVYVRQLRKRIDMDTLKTIDARIQKIADHRENKPRPDGGYHPLTIETVELITNVYAFRNTVEELYQNFNNELERHDDSDAAYLEGPLYKYEVLSEIMKALQGNLQEKSKQYGNSKVLRLVFLMNNYHYIVKCIGDTPLEEACGKTEMDSLRKDIADLKKKYLKESWGKIDSCLDEHDQLSKKTTNLKRGERDAVKKKFKSFNDEFVAQHSLQTKYSVPDSSLRADLQERNKKYFGVRYTEMWRRYENVDFTNNKSKYFIYPPKQLEAMLDQFFEPN</sequence>
<reference evidence="7 8" key="1">
    <citation type="journal article" date="2013" name="Curr. Biol.">
        <title>The Genome of the Foraminiferan Reticulomyxa filosa.</title>
        <authorList>
            <person name="Glockner G."/>
            <person name="Hulsmann N."/>
            <person name="Schleicher M."/>
            <person name="Noegel A.A."/>
            <person name="Eichinger L."/>
            <person name="Gallinger C."/>
            <person name="Pawlowski J."/>
            <person name="Sierra R."/>
            <person name="Euteneuer U."/>
            <person name="Pillet L."/>
            <person name="Moustafa A."/>
            <person name="Platzer M."/>
            <person name="Groth M."/>
            <person name="Szafranski K."/>
            <person name="Schliwa M."/>
        </authorList>
    </citation>
    <scope>NUCLEOTIDE SEQUENCE [LARGE SCALE GENOMIC DNA]</scope>
</reference>
<evidence type="ECO:0000256" key="2">
    <source>
        <dbReference type="ARBA" id="ARBA00022448"/>
    </source>
</evidence>
<keyword evidence="5" id="KW-0175">Coiled coil</keyword>